<sequence>MLRLDNSAPAIGNGPCCGQHVQLSQPGSESVLNAHASGTGKERPGFLYGVCTSAAVRPSAREWLQSLKLERRGRLHTGRWVRTLSHIVPLAAVLMDTRCLRWSQHMQTGWNPTPITTSTPSKWALASPPRTVIVNADAKSDPVWTPKIHMETHIEPGHRDSDDGHTLQDDAQSASLGLLLVPPFPFRFSEGLCWPWRHSGSDLVEEEENRQDPHRRPPGLTVRLHIKEIRKGSQARDIRSLTGLWTRPTAQPLYVRTSRTFEMGGKAVRGARRPVVRRTTWTCDESARDACHPSPSLAVRLAAVARPCQ</sequence>
<comment type="caution">
    <text evidence="1">The sequence shown here is derived from an EMBL/GenBank/DDBJ whole genome shotgun (WGS) entry which is preliminary data.</text>
</comment>
<dbReference type="EMBL" id="JBGNUJ010000002">
    <property type="protein sequence ID" value="KAL3964913.1"/>
    <property type="molecule type" value="Genomic_DNA"/>
</dbReference>
<name>A0ACC4EBE1_PURLI</name>
<organism evidence="1 2">
    <name type="scientific">Purpureocillium lilacinum</name>
    <name type="common">Paecilomyces lilacinus</name>
    <dbReference type="NCBI Taxonomy" id="33203"/>
    <lineage>
        <taxon>Eukaryota</taxon>
        <taxon>Fungi</taxon>
        <taxon>Dikarya</taxon>
        <taxon>Ascomycota</taxon>
        <taxon>Pezizomycotina</taxon>
        <taxon>Sordariomycetes</taxon>
        <taxon>Hypocreomycetidae</taxon>
        <taxon>Hypocreales</taxon>
        <taxon>Ophiocordycipitaceae</taxon>
        <taxon>Purpureocillium</taxon>
    </lineage>
</organism>
<accession>A0ACC4EBE1</accession>
<keyword evidence="2" id="KW-1185">Reference proteome</keyword>
<proteinExistence type="predicted"/>
<evidence type="ECO:0000313" key="2">
    <source>
        <dbReference type="Proteomes" id="UP001638806"/>
    </source>
</evidence>
<gene>
    <name evidence="1" type="ORF">ACCO45_001917</name>
</gene>
<protein>
    <submittedName>
        <fullName evidence="1">Uncharacterized protein</fullName>
    </submittedName>
</protein>
<evidence type="ECO:0000313" key="1">
    <source>
        <dbReference type="EMBL" id="KAL3964913.1"/>
    </source>
</evidence>
<reference evidence="1" key="1">
    <citation type="submission" date="2024-12" db="EMBL/GenBank/DDBJ databases">
        <title>Comparative genomics and development of molecular markers within Purpureocillium lilacinum and among Purpureocillium species.</title>
        <authorList>
            <person name="Yeh Z.-Y."/>
            <person name="Ni N.-T."/>
            <person name="Lo P.-H."/>
            <person name="Mushyakhwo K."/>
            <person name="Lin C.-F."/>
            <person name="Nai Y.-S."/>
        </authorList>
    </citation>
    <scope>NUCLEOTIDE SEQUENCE</scope>
    <source>
        <strain evidence="1">NCHU-NPUST-175</strain>
    </source>
</reference>
<dbReference type="Proteomes" id="UP001638806">
    <property type="component" value="Unassembled WGS sequence"/>
</dbReference>